<organism evidence="3 4">
    <name type="scientific">Cutibacterium namnetense</name>
    <dbReference type="NCBI Taxonomy" id="1574624"/>
    <lineage>
        <taxon>Bacteria</taxon>
        <taxon>Bacillati</taxon>
        <taxon>Actinomycetota</taxon>
        <taxon>Actinomycetes</taxon>
        <taxon>Propionibacteriales</taxon>
        <taxon>Propionibacteriaceae</taxon>
        <taxon>Cutibacterium</taxon>
    </lineage>
</organism>
<dbReference type="InterPro" id="IPR015168">
    <property type="entry name" value="SsuA/THI5"/>
</dbReference>
<dbReference type="PROSITE" id="PS51318">
    <property type="entry name" value="TAT"/>
    <property type="match status" value="1"/>
</dbReference>
<proteinExistence type="predicted"/>
<sequence length="205" mass="20921">MTDQDSAQSASFSDSSEPVVLPSGAIVQTDSGATKPGSATVSRRALLTGIGISAVTGLAVGAGIAGPIAYHRGKSTAGAGTGGKRHINLVFGGDVCDAPAIVAKEKGFFADAGLDVSLHRTVGDEDIKAAVGSGQSDGRTREGEQHQSRDDPDHGDGAEQHRTCSDDLTVERQPPQGWNAEQVSQDAEDRTGEGLQPGLGQGHHS</sequence>
<evidence type="ECO:0000256" key="1">
    <source>
        <dbReference type="SAM" id="MobiDB-lite"/>
    </source>
</evidence>
<feature type="compositionally biased region" description="Low complexity" evidence="1">
    <location>
        <begin position="1"/>
        <end position="16"/>
    </location>
</feature>
<reference evidence="3 4" key="1">
    <citation type="submission" date="2017-09" db="EMBL/GenBank/DDBJ databases">
        <authorList>
            <person name="Bumgarner R.E."/>
        </authorList>
    </citation>
    <scope>NUCLEOTIDE SEQUENCE [LARGE SCALE GENOMIC DNA]</scope>
    <source>
        <strain evidence="3 4">T34998</strain>
    </source>
</reference>
<evidence type="ECO:0000313" key="4">
    <source>
        <dbReference type="Proteomes" id="UP000256324"/>
    </source>
</evidence>
<feature type="region of interest" description="Disordered" evidence="1">
    <location>
        <begin position="127"/>
        <end position="205"/>
    </location>
</feature>
<evidence type="ECO:0000259" key="2">
    <source>
        <dbReference type="Pfam" id="PF09084"/>
    </source>
</evidence>
<feature type="region of interest" description="Disordered" evidence="1">
    <location>
        <begin position="1"/>
        <end position="20"/>
    </location>
</feature>
<gene>
    <name evidence="3" type="ORF">CP880_02815</name>
</gene>
<dbReference type="Proteomes" id="UP000256324">
    <property type="component" value="Unassembled WGS sequence"/>
</dbReference>
<dbReference type="Pfam" id="PF09084">
    <property type="entry name" value="NMT1"/>
    <property type="match status" value="1"/>
</dbReference>
<comment type="caution">
    <text evidence="3">The sequence shown here is derived from an EMBL/GenBank/DDBJ whole genome shotgun (WGS) entry which is preliminary data.</text>
</comment>
<dbReference type="Gene3D" id="3.40.190.10">
    <property type="entry name" value="Periplasmic binding protein-like II"/>
    <property type="match status" value="1"/>
</dbReference>
<dbReference type="InterPro" id="IPR006311">
    <property type="entry name" value="TAT_signal"/>
</dbReference>
<feature type="compositionally biased region" description="Basic and acidic residues" evidence="1">
    <location>
        <begin position="138"/>
        <end position="165"/>
    </location>
</feature>
<keyword evidence="4" id="KW-1185">Reference proteome</keyword>
<name>A0ABX9IB69_9ACTN</name>
<protein>
    <recommendedName>
        <fullName evidence="2">SsuA/THI5-like domain-containing protein</fullName>
    </recommendedName>
</protein>
<dbReference type="EMBL" id="PCZS01000001">
    <property type="protein sequence ID" value="REB70704.1"/>
    <property type="molecule type" value="Genomic_DNA"/>
</dbReference>
<feature type="compositionally biased region" description="Gly residues" evidence="1">
    <location>
        <begin position="195"/>
        <end position="205"/>
    </location>
</feature>
<feature type="domain" description="SsuA/THI5-like" evidence="2">
    <location>
        <begin position="98"/>
        <end position="137"/>
    </location>
</feature>
<accession>A0ABX9IB69</accession>
<evidence type="ECO:0000313" key="3">
    <source>
        <dbReference type="EMBL" id="REB70704.1"/>
    </source>
</evidence>